<name>A0A8J6FIC6_ELECQ</name>
<accession>A0A8J6FIC6</accession>
<dbReference type="EMBL" id="WNTK01000003">
    <property type="protein sequence ID" value="KAG9488432.1"/>
    <property type="molecule type" value="Genomic_DNA"/>
</dbReference>
<gene>
    <name evidence="1" type="ORF">GDO78_007959</name>
</gene>
<evidence type="ECO:0000313" key="2">
    <source>
        <dbReference type="Proteomes" id="UP000770717"/>
    </source>
</evidence>
<protein>
    <submittedName>
        <fullName evidence="1">Uncharacterized protein</fullName>
    </submittedName>
</protein>
<sequence>MSDNHPPSHAFLGCPGEYFCAVVKYKNVDFYYYAETAPAPERQSPPQVHHCPIQGSGWTPRGAWFHQDLLRTTFKWRPDL</sequence>
<keyword evidence="2" id="KW-1185">Reference proteome</keyword>
<organism evidence="1 2">
    <name type="scientific">Eleutherodactylus coqui</name>
    <name type="common">Puerto Rican coqui</name>
    <dbReference type="NCBI Taxonomy" id="57060"/>
    <lineage>
        <taxon>Eukaryota</taxon>
        <taxon>Metazoa</taxon>
        <taxon>Chordata</taxon>
        <taxon>Craniata</taxon>
        <taxon>Vertebrata</taxon>
        <taxon>Euteleostomi</taxon>
        <taxon>Amphibia</taxon>
        <taxon>Batrachia</taxon>
        <taxon>Anura</taxon>
        <taxon>Neobatrachia</taxon>
        <taxon>Hyloidea</taxon>
        <taxon>Eleutherodactylidae</taxon>
        <taxon>Eleutherodactylinae</taxon>
        <taxon>Eleutherodactylus</taxon>
        <taxon>Eleutherodactylus</taxon>
    </lineage>
</organism>
<dbReference type="AlphaFoldDB" id="A0A8J6FIC6"/>
<reference evidence="1" key="1">
    <citation type="thesis" date="2020" institute="ProQuest LLC" country="789 East Eisenhower Parkway, Ann Arbor, MI, USA">
        <title>Comparative Genomics and Chromosome Evolution.</title>
        <authorList>
            <person name="Mudd A.B."/>
        </authorList>
    </citation>
    <scope>NUCLEOTIDE SEQUENCE</scope>
    <source>
        <strain evidence="1">HN-11 Male</strain>
        <tissue evidence="1">Kidney and liver</tissue>
    </source>
</reference>
<proteinExistence type="predicted"/>
<evidence type="ECO:0000313" key="1">
    <source>
        <dbReference type="EMBL" id="KAG9488432.1"/>
    </source>
</evidence>
<comment type="caution">
    <text evidence="1">The sequence shown here is derived from an EMBL/GenBank/DDBJ whole genome shotgun (WGS) entry which is preliminary data.</text>
</comment>
<dbReference type="Proteomes" id="UP000770717">
    <property type="component" value="Unassembled WGS sequence"/>
</dbReference>